<evidence type="ECO:0000313" key="2">
    <source>
        <dbReference type="Proteomes" id="UP000032735"/>
    </source>
</evidence>
<keyword evidence="2" id="KW-1185">Reference proteome</keyword>
<dbReference type="HOGENOM" id="CLU_2398920_0_0_6"/>
<accession>A0A068QYW0</accession>
<dbReference type="STRING" id="1354304.XPG1_0557"/>
<protein>
    <submittedName>
        <fullName evidence="1">Uncharacterized protein</fullName>
    </submittedName>
</protein>
<dbReference type="Proteomes" id="UP000032735">
    <property type="component" value="Chromosome"/>
</dbReference>
<sequence length="93" mass="10396">MRSAVSPGSATILRLFTRCSRSSLYAQDHQVIFVLLSAIDPTQLTQHNKIHITPIGDMIIKKDRLSLFRLSISAYCVYHARFVISTGATGFEL</sequence>
<proteinExistence type="predicted"/>
<name>A0A068QYW0_9GAMM</name>
<organism evidence="1 2">
    <name type="scientific">Xenorhabdus poinarii G6</name>
    <dbReference type="NCBI Taxonomy" id="1354304"/>
    <lineage>
        <taxon>Bacteria</taxon>
        <taxon>Pseudomonadati</taxon>
        <taxon>Pseudomonadota</taxon>
        <taxon>Gammaproteobacteria</taxon>
        <taxon>Enterobacterales</taxon>
        <taxon>Morganellaceae</taxon>
        <taxon>Xenorhabdus</taxon>
    </lineage>
</organism>
<dbReference type="EMBL" id="FO704551">
    <property type="protein sequence ID" value="CDG20212.1"/>
    <property type="molecule type" value="Genomic_DNA"/>
</dbReference>
<dbReference type="KEGG" id="xpo:XPG1_0557"/>
<reference evidence="1 2" key="1">
    <citation type="submission" date="2013-07" db="EMBL/GenBank/DDBJ databases">
        <authorList>
            <person name="Genoscope - CEA"/>
        </authorList>
    </citation>
    <scope>NUCLEOTIDE SEQUENCE [LARGE SCALE GENOMIC DNA]</scope>
    <source>
        <strain evidence="1 2">G6</strain>
    </source>
</reference>
<evidence type="ECO:0000313" key="1">
    <source>
        <dbReference type="EMBL" id="CDG20212.1"/>
    </source>
</evidence>
<gene>
    <name evidence="1" type="ORF">XPG1_0557</name>
</gene>
<dbReference type="AlphaFoldDB" id="A0A068QYW0"/>